<dbReference type="GO" id="GO:0008330">
    <property type="term" value="F:protein tyrosine/threonine phosphatase activity"/>
    <property type="evidence" value="ECO:0007669"/>
    <property type="project" value="TreeGrafter"/>
</dbReference>
<dbReference type="AlphaFoldDB" id="A0A9N8DRI6"/>
<evidence type="ECO:0000256" key="3">
    <source>
        <dbReference type="ARBA" id="ARBA00022801"/>
    </source>
</evidence>
<evidence type="ECO:0000256" key="2">
    <source>
        <dbReference type="ARBA" id="ARBA00013064"/>
    </source>
</evidence>
<dbReference type="GO" id="GO:0033550">
    <property type="term" value="F:MAP kinase tyrosine phosphatase activity"/>
    <property type="evidence" value="ECO:0007669"/>
    <property type="project" value="TreeGrafter"/>
</dbReference>
<dbReference type="PROSITE" id="PS50056">
    <property type="entry name" value="TYR_PHOSPHATASE_2"/>
    <property type="match status" value="1"/>
</dbReference>
<sequence length="797" mass="89922">MATTSPPSPFLSDTDAQARLEELRQYVAKPMPKHDGNNKPWTDPSPALVEGSAVLIGNKYHASNVPALVREQVTAVLNCASGGISRLPMDELQAANIDYEFTNVRRDDVTYPILYDWNTREPSQHLIVAKALYHRIKEMGGRVLFFCVAGQNRSAALAVAVLLLFGHKLEEILVSLSKTRPFVLENEGFQRQVIELEAMLQKATPRGPPEDPVFSFGNPNARLARRTTMDNSLLGVVEVELLIPGLCTMDVKIPKESSIKAVKARLVEYVNEFLLKHYSNQNNNNNTNASSVGSTSVLPASSSKVAKSWMVLAMFGYDDMYDFPCETEAIEERVQLELMQKVFGLDVFTPQGTNEQHVRWSSKCRFALVIFSVFQTNDSTNLTWEEPWTFVHEERPGAPATFLEYNLLTTHLRAWDFVTGQSYCSTKPIVFSFSPDPRDKRQFMRISTSANEPVQFHAPGEGGILGMGANAIVHRVDLGKVVASTNSREPGFMDACPPEDRWDAAVKRHFSYHKMVAFLENRSEAGLAKRIRLASSLNSDGRVVEFYGLGVGLAANCSNLNEYKFEAMLLARYEEEFSTYTMKKFMQDYLVPLERASSEERPDIEAMQSKFTLISVKVLLVSLLNAFRDLTLMGVQAFDFNNANVLVSRDYRLCRLIDIDGDSKGSIQLDENAAYIRGSPGSLAMHKPSLDIDLNVVLPTLVEQLILGKGRSNSFVVNKRSEIWRATPEKARELIMEILRENFYPYVHGEDERFKAEKHVHKVALWFYAMLKKQPPWGHWTRDIYDAMRCIDHLPIS</sequence>
<protein>
    <recommendedName>
        <fullName evidence="2">protein-tyrosine-phosphatase</fullName>
        <ecNumber evidence="2">3.1.3.48</ecNumber>
    </recommendedName>
</protein>
<dbReference type="PANTHER" id="PTHR10159:SF519">
    <property type="entry name" value="DUAL SPECIFICITY PROTEIN PHOSPHATASE MPK3"/>
    <property type="match status" value="1"/>
</dbReference>
<dbReference type="Pfam" id="PF00782">
    <property type="entry name" value="DSPc"/>
    <property type="match status" value="1"/>
</dbReference>
<keyword evidence="4" id="KW-0904">Protein phosphatase</keyword>
<dbReference type="InterPro" id="IPR029021">
    <property type="entry name" value="Prot-tyrosine_phosphatase-like"/>
</dbReference>
<accession>A0A9N8DRI6</accession>
<evidence type="ECO:0000256" key="1">
    <source>
        <dbReference type="ARBA" id="ARBA00008601"/>
    </source>
</evidence>
<keyword evidence="7" id="KW-1185">Reference proteome</keyword>
<dbReference type="OrthoDB" id="285418at2759"/>
<dbReference type="Proteomes" id="UP001153069">
    <property type="component" value="Unassembled WGS sequence"/>
</dbReference>
<dbReference type="GO" id="GO:0043409">
    <property type="term" value="P:negative regulation of MAPK cascade"/>
    <property type="evidence" value="ECO:0007669"/>
    <property type="project" value="TreeGrafter"/>
</dbReference>
<evidence type="ECO:0000313" key="6">
    <source>
        <dbReference type="EMBL" id="CAB9507294.1"/>
    </source>
</evidence>
<keyword evidence="3" id="KW-0378">Hydrolase</keyword>
<dbReference type="InterPro" id="IPR000387">
    <property type="entry name" value="Tyr_Pase_dom"/>
</dbReference>
<feature type="domain" description="Tyrosine specific protein phosphatases" evidence="5">
    <location>
        <begin position="123"/>
        <end position="187"/>
    </location>
</feature>
<gene>
    <name evidence="6" type="ORF">SEMRO_300_G111710.1</name>
</gene>
<dbReference type="EMBL" id="CAICTM010000299">
    <property type="protein sequence ID" value="CAB9507294.1"/>
    <property type="molecule type" value="Genomic_DNA"/>
</dbReference>
<dbReference type="PANTHER" id="PTHR10159">
    <property type="entry name" value="DUAL SPECIFICITY PROTEIN PHOSPHATASE"/>
    <property type="match status" value="1"/>
</dbReference>
<name>A0A9N8DRI6_9STRA</name>
<comment type="caution">
    <text evidence="6">The sequence shown here is derived from an EMBL/GenBank/DDBJ whole genome shotgun (WGS) entry which is preliminary data.</text>
</comment>
<dbReference type="InterPro" id="IPR000340">
    <property type="entry name" value="Dual-sp_phosphatase_cat-dom"/>
</dbReference>
<evidence type="ECO:0000259" key="5">
    <source>
        <dbReference type="PROSITE" id="PS50056"/>
    </source>
</evidence>
<dbReference type="EC" id="3.1.3.48" evidence="2"/>
<organism evidence="6 7">
    <name type="scientific">Seminavis robusta</name>
    <dbReference type="NCBI Taxonomy" id="568900"/>
    <lineage>
        <taxon>Eukaryota</taxon>
        <taxon>Sar</taxon>
        <taxon>Stramenopiles</taxon>
        <taxon>Ochrophyta</taxon>
        <taxon>Bacillariophyta</taxon>
        <taxon>Bacillariophyceae</taxon>
        <taxon>Bacillariophycidae</taxon>
        <taxon>Naviculales</taxon>
        <taxon>Naviculaceae</taxon>
        <taxon>Seminavis</taxon>
    </lineage>
</organism>
<dbReference type="GO" id="GO:0005737">
    <property type="term" value="C:cytoplasm"/>
    <property type="evidence" value="ECO:0007669"/>
    <property type="project" value="TreeGrafter"/>
</dbReference>
<reference evidence="6" key="1">
    <citation type="submission" date="2020-06" db="EMBL/GenBank/DDBJ databases">
        <authorList>
            <consortium name="Plant Systems Biology data submission"/>
        </authorList>
    </citation>
    <scope>NUCLEOTIDE SEQUENCE</scope>
    <source>
        <strain evidence="6">D6</strain>
    </source>
</reference>
<comment type="similarity">
    <text evidence="1">Belongs to the protein-tyrosine phosphatase family. Non-receptor class dual specificity subfamily.</text>
</comment>
<dbReference type="InterPro" id="IPR020422">
    <property type="entry name" value="TYR_PHOSPHATASE_DUAL_dom"/>
</dbReference>
<dbReference type="Gene3D" id="3.90.190.10">
    <property type="entry name" value="Protein tyrosine phosphatase superfamily"/>
    <property type="match status" value="1"/>
</dbReference>
<proteinExistence type="inferred from homology"/>
<dbReference type="SMART" id="SM00195">
    <property type="entry name" value="DSPc"/>
    <property type="match status" value="1"/>
</dbReference>
<dbReference type="CDD" id="cd14498">
    <property type="entry name" value="DSP"/>
    <property type="match status" value="1"/>
</dbReference>
<evidence type="ECO:0000313" key="7">
    <source>
        <dbReference type="Proteomes" id="UP001153069"/>
    </source>
</evidence>
<dbReference type="GO" id="GO:0017017">
    <property type="term" value="F:MAP kinase tyrosine/serine/threonine phosphatase activity"/>
    <property type="evidence" value="ECO:0007669"/>
    <property type="project" value="TreeGrafter"/>
</dbReference>
<evidence type="ECO:0000256" key="4">
    <source>
        <dbReference type="ARBA" id="ARBA00022912"/>
    </source>
</evidence>
<dbReference type="SUPFAM" id="SSF52799">
    <property type="entry name" value="(Phosphotyrosine protein) phosphatases II"/>
    <property type="match status" value="1"/>
</dbReference>